<sequence length="373" mass="42096">MPEASGIVTYQRLKELVRQGGVVSNLPIEDSQYQPASLDVRLGRIAYRIRSSFVPGNRAVEDVLQDLRMYTLDLETNGILEKNQVYLVPLMESLDLPAHIRVRSNPKSTTGRLDMLTRVISDANYRFDEIQAGYSGNLYLEIVPNSFTVRVKPGISLNQLRFIQGNCLIADQELRALYAQEPLLYDAENRSIPLERACVQQGLLMSVDLQGEKNRGIIGYKAKKNSDIVDLARVGYYDAADFWEPIYRQKKDQLILEPEEFHLLCSQEKVRIPPDYAAEMVAYDIGAGEFRVHYAGFFDPGFGYGTAGEIPGTHAVLEVRSHEVPYRVSHGQPFCKIQYAANIEPPQILYGAGIKSNYQEQTLSLSKQFKPPL</sequence>
<proteinExistence type="predicted"/>
<dbReference type="AlphaFoldDB" id="A0A9D5Q4N8"/>
<dbReference type="SUPFAM" id="SSF51283">
    <property type="entry name" value="dUTPase-like"/>
    <property type="match status" value="2"/>
</dbReference>
<evidence type="ECO:0000313" key="4">
    <source>
        <dbReference type="Proteomes" id="UP000649604"/>
    </source>
</evidence>
<gene>
    <name evidence="3" type="ORF">GF339_02290</name>
</gene>
<dbReference type="InterPro" id="IPR036157">
    <property type="entry name" value="dUTPase-like_sf"/>
</dbReference>
<dbReference type="NCBIfam" id="NF005734">
    <property type="entry name" value="PRK07559.1"/>
    <property type="match status" value="1"/>
</dbReference>
<reference evidence="3" key="1">
    <citation type="submission" date="2019-11" db="EMBL/GenBank/DDBJ databases">
        <title>Microbial mats filling the niche in hypersaline microbial mats.</title>
        <authorList>
            <person name="Wong H.L."/>
            <person name="Macleod F.I."/>
            <person name="White R.A. III"/>
            <person name="Burns B.P."/>
        </authorList>
    </citation>
    <scope>NUCLEOTIDE SEQUENCE</scope>
    <source>
        <strain evidence="3">Rbin_158</strain>
    </source>
</reference>
<dbReference type="Proteomes" id="UP000649604">
    <property type="component" value="Unassembled WGS sequence"/>
</dbReference>
<protein>
    <submittedName>
        <fullName evidence="3">2'-deoxycytidine 5'-triphosphate deaminase</fullName>
        <ecNumber evidence="3">3.5.4.13</ecNumber>
    </submittedName>
</protein>
<dbReference type="Pfam" id="PF22569">
    <property type="entry name" value="DCD_C"/>
    <property type="match status" value="1"/>
</dbReference>
<dbReference type="EC" id="3.5.4.13" evidence="3"/>
<dbReference type="InterPro" id="IPR053811">
    <property type="entry name" value="DCD_C"/>
</dbReference>
<comment type="caution">
    <text evidence="3">The sequence shown here is derived from an EMBL/GenBank/DDBJ whole genome shotgun (WGS) entry which is preliminary data.</text>
</comment>
<evidence type="ECO:0000259" key="2">
    <source>
        <dbReference type="Pfam" id="PF22569"/>
    </source>
</evidence>
<dbReference type="PANTHER" id="PTHR42680">
    <property type="entry name" value="DCTP DEAMINASE"/>
    <property type="match status" value="1"/>
</dbReference>
<dbReference type="Gene3D" id="2.70.40.10">
    <property type="match status" value="2"/>
</dbReference>
<evidence type="ECO:0000313" key="3">
    <source>
        <dbReference type="EMBL" id="MBD3323382.1"/>
    </source>
</evidence>
<feature type="domain" description="2'-deoxycytidine 5'-triphosphate deaminase C-terminal" evidence="2">
    <location>
        <begin position="171"/>
        <end position="369"/>
    </location>
</feature>
<keyword evidence="3" id="KW-0378">Hydrolase</keyword>
<dbReference type="GO" id="GO:0009394">
    <property type="term" value="P:2'-deoxyribonucleotide metabolic process"/>
    <property type="evidence" value="ECO:0007669"/>
    <property type="project" value="InterPro"/>
</dbReference>
<organism evidence="3 4">
    <name type="scientific">candidate division KSB3 bacterium</name>
    <dbReference type="NCBI Taxonomy" id="2044937"/>
    <lineage>
        <taxon>Bacteria</taxon>
        <taxon>candidate division KSB3</taxon>
    </lineage>
</organism>
<dbReference type="GO" id="GO:0008829">
    <property type="term" value="F:dCTP deaminase activity"/>
    <property type="evidence" value="ECO:0007669"/>
    <property type="project" value="UniProtKB-EC"/>
</dbReference>
<dbReference type="Pfam" id="PF06559">
    <property type="entry name" value="DCD_N"/>
    <property type="match status" value="1"/>
</dbReference>
<dbReference type="EMBL" id="WJJP01000066">
    <property type="protein sequence ID" value="MBD3323382.1"/>
    <property type="molecule type" value="Genomic_DNA"/>
</dbReference>
<evidence type="ECO:0000259" key="1">
    <source>
        <dbReference type="Pfam" id="PF06559"/>
    </source>
</evidence>
<feature type="domain" description="2'-deoxycytidine 5'-triphosphate deaminase N-terminal" evidence="1">
    <location>
        <begin position="5"/>
        <end position="165"/>
    </location>
</feature>
<dbReference type="InterPro" id="IPR010550">
    <property type="entry name" value="DCD_N"/>
</dbReference>
<accession>A0A9D5Q4N8</accession>
<dbReference type="PANTHER" id="PTHR42680:SF3">
    <property type="entry name" value="DCTP DEAMINASE"/>
    <property type="match status" value="1"/>
</dbReference>
<name>A0A9D5Q4N8_9BACT</name>